<dbReference type="OrthoDB" id="10007170at2759"/>
<comment type="caution">
    <text evidence="1">The sequence shown here is derived from an EMBL/GenBank/DDBJ whole genome shotgun (WGS) entry which is preliminary data.</text>
</comment>
<sequence>MERRKLETSVRSKASSLVGLMWEVKGPSCERRCMRLRRRQDFMGGHGEGGTVVGDRGGSVVAVDGVNDGELDGSFQAHRFHEAEGFLY</sequence>
<dbReference type="AlphaFoldDB" id="A0A835PNM1"/>
<gene>
    <name evidence="1" type="ORF">HPP92_023870</name>
</gene>
<dbReference type="Proteomes" id="UP000636800">
    <property type="component" value="Chromosome 13"/>
</dbReference>
<keyword evidence="2" id="KW-1185">Reference proteome</keyword>
<dbReference type="EMBL" id="JADCNL010000013">
    <property type="protein sequence ID" value="KAG0454578.1"/>
    <property type="molecule type" value="Genomic_DNA"/>
</dbReference>
<evidence type="ECO:0000313" key="2">
    <source>
        <dbReference type="Proteomes" id="UP000636800"/>
    </source>
</evidence>
<organism evidence="1 2">
    <name type="scientific">Vanilla planifolia</name>
    <name type="common">Vanilla</name>
    <dbReference type="NCBI Taxonomy" id="51239"/>
    <lineage>
        <taxon>Eukaryota</taxon>
        <taxon>Viridiplantae</taxon>
        <taxon>Streptophyta</taxon>
        <taxon>Embryophyta</taxon>
        <taxon>Tracheophyta</taxon>
        <taxon>Spermatophyta</taxon>
        <taxon>Magnoliopsida</taxon>
        <taxon>Liliopsida</taxon>
        <taxon>Asparagales</taxon>
        <taxon>Orchidaceae</taxon>
        <taxon>Vanilloideae</taxon>
        <taxon>Vanilleae</taxon>
        <taxon>Vanilla</taxon>
    </lineage>
</organism>
<proteinExistence type="predicted"/>
<accession>A0A835PNM1</accession>
<evidence type="ECO:0000313" key="1">
    <source>
        <dbReference type="EMBL" id="KAG0454578.1"/>
    </source>
</evidence>
<name>A0A835PNM1_VANPL</name>
<protein>
    <submittedName>
        <fullName evidence="1">Uncharacterized protein</fullName>
    </submittedName>
</protein>
<reference evidence="1 2" key="1">
    <citation type="journal article" date="2020" name="Nat. Food">
        <title>A phased Vanilla planifolia genome enables genetic improvement of flavour and production.</title>
        <authorList>
            <person name="Hasing T."/>
            <person name="Tang H."/>
            <person name="Brym M."/>
            <person name="Khazi F."/>
            <person name="Huang T."/>
            <person name="Chambers A.H."/>
        </authorList>
    </citation>
    <scope>NUCLEOTIDE SEQUENCE [LARGE SCALE GENOMIC DNA]</scope>
    <source>
        <tissue evidence="1">Leaf</tissue>
    </source>
</reference>